<dbReference type="PROSITE" id="PS00564">
    <property type="entry name" value="ARGININOSUCCIN_SYN_1"/>
    <property type="match status" value="1"/>
</dbReference>
<dbReference type="FunFam" id="3.40.50.620:FF:000038">
    <property type="entry name" value="Argininosuccinate synthase"/>
    <property type="match status" value="1"/>
</dbReference>
<feature type="binding site" evidence="10">
    <location>
        <position position="175"/>
    </location>
    <ligand>
        <name>L-citrulline</name>
        <dbReference type="ChEBI" id="CHEBI:57743"/>
    </ligand>
</feature>
<evidence type="ECO:0000256" key="7">
    <source>
        <dbReference type="ARBA" id="ARBA00022605"/>
    </source>
</evidence>
<gene>
    <name evidence="10" type="primary">argG</name>
    <name evidence="13" type="ORF">ENU78_08635</name>
</gene>
<name>A0A7V4DZ18_DICTH</name>
<dbReference type="Gene3D" id="3.40.50.620">
    <property type="entry name" value="HUPs"/>
    <property type="match status" value="1"/>
</dbReference>
<dbReference type="HAMAP" id="MF_00005">
    <property type="entry name" value="Arg_succ_synth_type1"/>
    <property type="match status" value="1"/>
</dbReference>
<dbReference type="FunFam" id="3.90.1260.10:FF:000007">
    <property type="entry name" value="Argininosuccinate synthase"/>
    <property type="match status" value="1"/>
</dbReference>
<comment type="subunit">
    <text evidence="2 10">Homotetramer.</text>
</comment>
<comment type="caution">
    <text evidence="10">Lacks conserved residue(s) required for the propagation of feature annotation.</text>
</comment>
<dbReference type="EC" id="6.3.4.5" evidence="3 10"/>
<proteinExistence type="inferred from homology"/>
<comment type="pathway">
    <text evidence="1 10">Amino-acid biosynthesis; L-arginine biosynthesis; L-arginine from L-ornithine and carbamoyl phosphate: step 2/3.</text>
</comment>
<dbReference type="CDD" id="cd01999">
    <property type="entry name" value="ASS"/>
    <property type="match status" value="1"/>
</dbReference>
<dbReference type="InterPro" id="IPR018223">
    <property type="entry name" value="Arginosuc_synth_CS"/>
</dbReference>
<dbReference type="GO" id="GO:0005737">
    <property type="term" value="C:cytoplasm"/>
    <property type="evidence" value="ECO:0007669"/>
    <property type="project" value="UniProtKB-SubCell"/>
</dbReference>
<dbReference type="EMBL" id="DTDV01000022">
    <property type="protein sequence ID" value="HGK24468.1"/>
    <property type="molecule type" value="Genomic_DNA"/>
</dbReference>
<dbReference type="GO" id="GO:0004055">
    <property type="term" value="F:argininosuccinate synthase activity"/>
    <property type="evidence" value="ECO:0007669"/>
    <property type="project" value="UniProtKB-UniRule"/>
</dbReference>
<evidence type="ECO:0000259" key="11">
    <source>
        <dbReference type="Pfam" id="PF00764"/>
    </source>
</evidence>
<feature type="binding site" evidence="10">
    <location>
        <position position="257"/>
    </location>
    <ligand>
        <name>L-citrulline</name>
        <dbReference type="ChEBI" id="CHEBI:57743"/>
    </ligand>
</feature>
<feature type="binding site" evidence="10">
    <location>
        <position position="123"/>
    </location>
    <ligand>
        <name>L-citrulline</name>
        <dbReference type="ChEBI" id="CHEBI:57743"/>
    </ligand>
</feature>
<evidence type="ECO:0000256" key="2">
    <source>
        <dbReference type="ARBA" id="ARBA00011881"/>
    </source>
</evidence>
<dbReference type="GO" id="GO:0000053">
    <property type="term" value="P:argininosuccinate metabolic process"/>
    <property type="evidence" value="ECO:0007669"/>
    <property type="project" value="TreeGrafter"/>
</dbReference>
<dbReference type="InterPro" id="IPR048268">
    <property type="entry name" value="Arginosuc_syn_C"/>
</dbReference>
<comment type="caution">
    <text evidence="13">The sequence shown here is derived from an EMBL/GenBank/DDBJ whole genome shotgun (WGS) entry which is preliminary data.</text>
</comment>
<dbReference type="Gene3D" id="3.90.1260.10">
    <property type="entry name" value="Argininosuccinate synthetase, chain A, domain 2"/>
    <property type="match status" value="1"/>
</dbReference>
<feature type="binding site" evidence="10">
    <location>
        <position position="184"/>
    </location>
    <ligand>
        <name>L-citrulline</name>
        <dbReference type="ChEBI" id="CHEBI:57743"/>
    </ligand>
</feature>
<keyword evidence="7 10" id="KW-0028">Amino-acid biosynthesis</keyword>
<dbReference type="SUPFAM" id="SSF69864">
    <property type="entry name" value="Argininosuccinate synthetase, C-terminal domain"/>
    <property type="match status" value="1"/>
</dbReference>
<dbReference type="UniPathway" id="UPA00068">
    <property type="reaction ID" value="UER00113"/>
</dbReference>
<dbReference type="NCBIfam" id="TIGR00032">
    <property type="entry name" value="argG"/>
    <property type="match status" value="1"/>
</dbReference>
<dbReference type="InterPro" id="IPR014729">
    <property type="entry name" value="Rossmann-like_a/b/a_fold"/>
</dbReference>
<feature type="domain" description="Arginosuccinate synthase C-terminal" evidence="12">
    <location>
        <begin position="174"/>
        <end position="388"/>
    </location>
</feature>
<dbReference type="InterPro" id="IPR048267">
    <property type="entry name" value="Arginosuc_syn_N"/>
</dbReference>
<keyword evidence="8 10" id="KW-0547">Nucleotide-binding</keyword>
<protein>
    <recommendedName>
        <fullName evidence="3 10">Argininosuccinate synthase</fullName>
        <ecNumber evidence="3 10">6.3.4.5</ecNumber>
    </recommendedName>
    <alternativeName>
        <fullName evidence="10">Citrulline--aspartate ligase</fullName>
    </alternativeName>
</protein>
<keyword evidence="4 10" id="KW-0963">Cytoplasm</keyword>
<keyword evidence="9 10" id="KW-0067">ATP-binding</keyword>
<dbReference type="SMR" id="A0A7V4DZ18"/>
<accession>A0A7V4DZ18</accession>
<evidence type="ECO:0000256" key="9">
    <source>
        <dbReference type="ARBA" id="ARBA00022840"/>
    </source>
</evidence>
<dbReference type="GO" id="GO:0005524">
    <property type="term" value="F:ATP binding"/>
    <property type="evidence" value="ECO:0007669"/>
    <property type="project" value="UniProtKB-UniRule"/>
</dbReference>
<dbReference type="GO" id="GO:0006526">
    <property type="term" value="P:L-arginine biosynthetic process"/>
    <property type="evidence" value="ECO:0007669"/>
    <property type="project" value="UniProtKB-UniRule"/>
</dbReference>
<dbReference type="SUPFAM" id="SSF52402">
    <property type="entry name" value="Adenine nucleotide alpha hydrolases-like"/>
    <property type="match status" value="1"/>
</dbReference>
<feature type="binding site" evidence="10">
    <location>
        <position position="269"/>
    </location>
    <ligand>
        <name>L-citrulline</name>
        <dbReference type="ChEBI" id="CHEBI:57743"/>
    </ligand>
</feature>
<dbReference type="InterPro" id="IPR024074">
    <property type="entry name" value="AS_cat/multimer_dom_body"/>
</dbReference>
<evidence type="ECO:0000256" key="3">
    <source>
        <dbReference type="ARBA" id="ARBA00012286"/>
    </source>
</evidence>
<feature type="binding site" evidence="10">
    <location>
        <position position="117"/>
    </location>
    <ligand>
        <name>ATP</name>
        <dbReference type="ChEBI" id="CHEBI:30616"/>
    </ligand>
</feature>
<dbReference type="GO" id="GO:0000050">
    <property type="term" value="P:urea cycle"/>
    <property type="evidence" value="ECO:0007669"/>
    <property type="project" value="TreeGrafter"/>
</dbReference>
<evidence type="ECO:0000256" key="4">
    <source>
        <dbReference type="ARBA" id="ARBA00022490"/>
    </source>
</evidence>
<sequence>MKKEKVVLAYSGGLDTSVAIKWLMQKYSLDVITLTVDIGQGINLDEIKNKAENLGVEKAYVLDLKEEFVKDYIIPAIKSNAMYERVYPLATALSRPLIAKYLVKIAKENGAKYVAHGCTGKGNDQVRIDLGVKALAPDLEIIAPVREWNFSREEEIEYALENNIPIPVSRKSPYSIDENLWGRSIEGGILEDPWQEPPEDIYLWTRFENREPSYIEITFERGVPVELNGVRKDVVEIIEELNKIAGSYGIGRIDHIENRLVGIKSREIYEAPAAIVIIRAHEALEDMVLPRELAHYKKMLEDKYAELVYYGLWFDPFREALQAFMDKTQDRVTGKVKIKLLPWSFSIVGRESPYSLYDHGLATYDKGSTFSTESAVGFIKLFGLQNYLYALKGGNND</sequence>
<feature type="domain" description="Arginosuccinate synthase-like N-terminal" evidence="11">
    <location>
        <begin position="5"/>
        <end position="165"/>
    </location>
</feature>
<keyword evidence="6 10" id="KW-0436">Ligase</keyword>
<feature type="binding site" evidence="10">
    <location>
        <position position="119"/>
    </location>
    <ligand>
        <name>L-aspartate</name>
        <dbReference type="ChEBI" id="CHEBI:29991"/>
    </ligand>
</feature>
<dbReference type="InterPro" id="IPR023434">
    <property type="entry name" value="Arginosuc_synth_type_1_subfam"/>
</dbReference>
<evidence type="ECO:0000256" key="5">
    <source>
        <dbReference type="ARBA" id="ARBA00022571"/>
    </source>
</evidence>
<feature type="binding site" evidence="10">
    <location>
        <position position="87"/>
    </location>
    <ligand>
        <name>L-citrulline</name>
        <dbReference type="ChEBI" id="CHEBI:57743"/>
    </ligand>
</feature>
<reference evidence="13" key="1">
    <citation type="journal article" date="2020" name="mSystems">
        <title>Genome- and Community-Level Interaction Insights into Carbon Utilization and Element Cycling Functions of Hydrothermarchaeota in Hydrothermal Sediment.</title>
        <authorList>
            <person name="Zhou Z."/>
            <person name="Liu Y."/>
            <person name="Xu W."/>
            <person name="Pan J."/>
            <person name="Luo Z.H."/>
            <person name="Li M."/>
        </authorList>
    </citation>
    <scope>NUCLEOTIDE SEQUENCE [LARGE SCALE GENOMIC DNA]</scope>
    <source>
        <strain evidence="13">SpSt-70</strain>
    </source>
</reference>
<feature type="binding site" evidence="10">
    <location>
        <position position="127"/>
    </location>
    <ligand>
        <name>L-citrulline</name>
        <dbReference type="ChEBI" id="CHEBI:57743"/>
    </ligand>
</feature>
<keyword evidence="5 10" id="KW-0055">Arginine biosynthesis</keyword>
<dbReference type="InterPro" id="IPR001518">
    <property type="entry name" value="Arginosuc_synth"/>
</dbReference>
<comment type="similarity">
    <text evidence="10">Belongs to the argininosuccinate synthase family. Type 1 subfamily.</text>
</comment>
<evidence type="ECO:0000256" key="8">
    <source>
        <dbReference type="ARBA" id="ARBA00022741"/>
    </source>
</evidence>
<evidence type="ECO:0000259" key="12">
    <source>
        <dbReference type="Pfam" id="PF20979"/>
    </source>
</evidence>
<dbReference type="OMA" id="WRWTVSP"/>
<comment type="subcellular location">
    <subcellularLocation>
        <location evidence="10">Cytoplasm</location>
    </subcellularLocation>
</comment>
<dbReference type="Pfam" id="PF20979">
    <property type="entry name" value="Arginosuc_syn_C"/>
    <property type="match status" value="1"/>
</dbReference>
<dbReference type="AlphaFoldDB" id="A0A7V4DZ18"/>
<evidence type="ECO:0000256" key="6">
    <source>
        <dbReference type="ARBA" id="ARBA00022598"/>
    </source>
</evidence>
<evidence type="ECO:0000256" key="1">
    <source>
        <dbReference type="ARBA" id="ARBA00004967"/>
    </source>
</evidence>
<dbReference type="Pfam" id="PF00764">
    <property type="entry name" value="Arginosuc_synth"/>
    <property type="match status" value="1"/>
</dbReference>
<dbReference type="PANTHER" id="PTHR11587">
    <property type="entry name" value="ARGININOSUCCINATE SYNTHASE"/>
    <property type="match status" value="1"/>
</dbReference>
<dbReference type="NCBIfam" id="NF001770">
    <property type="entry name" value="PRK00509.1"/>
    <property type="match status" value="1"/>
</dbReference>
<dbReference type="PANTHER" id="PTHR11587:SF2">
    <property type="entry name" value="ARGININOSUCCINATE SYNTHASE"/>
    <property type="match status" value="1"/>
</dbReference>
<feature type="binding site" evidence="10">
    <location>
        <begin position="9"/>
        <end position="17"/>
    </location>
    <ligand>
        <name>ATP</name>
        <dbReference type="ChEBI" id="CHEBI:30616"/>
    </ligand>
</feature>
<comment type="catalytic activity">
    <reaction evidence="10">
        <text>L-citrulline + L-aspartate + ATP = 2-(N(omega)-L-arginino)succinate + AMP + diphosphate + H(+)</text>
        <dbReference type="Rhea" id="RHEA:10932"/>
        <dbReference type="ChEBI" id="CHEBI:15378"/>
        <dbReference type="ChEBI" id="CHEBI:29991"/>
        <dbReference type="ChEBI" id="CHEBI:30616"/>
        <dbReference type="ChEBI" id="CHEBI:33019"/>
        <dbReference type="ChEBI" id="CHEBI:57472"/>
        <dbReference type="ChEBI" id="CHEBI:57743"/>
        <dbReference type="ChEBI" id="CHEBI:456215"/>
        <dbReference type="EC" id="6.3.4.5"/>
    </reaction>
</comment>
<dbReference type="RefSeq" id="WP_012548326.1">
    <property type="nucleotide sequence ID" value="NZ_VTFL01000001.1"/>
</dbReference>
<evidence type="ECO:0000256" key="10">
    <source>
        <dbReference type="HAMAP-Rule" id="MF_00005"/>
    </source>
</evidence>
<organism evidence="13">
    <name type="scientific">Dictyoglomus thermophilum</name>
    <dbReference type="NCBI Taxonomy" id="14"/>
    <lineage>
        <taxon>Bacteria</taxon>
        <taxon>Pseudomonadati</taxon>
        <taxon>Dictyoglomota</taxon>
        <taxon>Dictyoglomia</taxon>
        <taxon>Dictyoglomales</taxon>
        <taxon>Dictyoglomaceae</taxon>
        <taxon>Dictyoglomus</taxon>
    </lineage>
</organism>
<evidence type="ECO:0000313" key="13">
    <source>
        <dbReference type="EMBL" id="HGK24468.1"/>
    </source>
</evidence>
<feature type="binding site" evidence="10">
    <location>
        <position position="123"/>
    </location>
    <ligand>
        <name>L-aspartate</name>
        <dbReference type="ChEBI" id="CHEBI:29991"/>
    </ligand>
</feature>
<feature type="binding site" evidence="10">
    <location>
        <position position="124"/>
    </location>
    <ligand>
        <name>L-aspartate</name>
        <dbReference type="ChEBI" id="CHEBI:29991"/>
    </ligand>
</feature>